<dbReference type="Proteomes" id="UP000001542">
    <property type="component" value="Unassembled WGS sequence"/>
</dbReference>
<reference evidence="3" key="1">
    <citation type="submission" date="2006-10" db="EMBL/GenBank/DDBJ databases">
        <authorList>
            <person name="Amadeo P."/>
            <person name="Zhao Q."/>
            <person name="Wortman J."/>
            <person name="Fraser-Liggett C."/>
            <person name="Carlton J."/>
        </authorList>
    </citation>
    <scope>NUCLEOTIDE SEQUENCE</scope>
    <source>
        <strain evidence="3">G3</strain>
    </source>
</reference>
<dbReference type="EMBL" id="DS114314">
    <property type="protein sequence ID" value="EAX88396.1"/>
    <property type="molecule type" value="Genomic_DNA"/>
</dbReference>
<dbReference type="InParanoid" id="A2G376"/>
<evidence type="ECO:0000256" key="2">
    <source>
        <dbReference type="SAM" id="MobiDB-lite"/>
    </source>
</evidence>
<dbReference type="KEGG" id="tva:4746055"/>
<dbReference type="VEuPathDB" id="TrichDB:TVAG_015130"/>
<dbReference type="VEuPathDB" id="TrichDB:TVAGG3_0122770"/>
<feature type="coiled-coil region" evidence="1">
    <location>
        <begin position="400"/>
        <end position="427"/>
    </location>
</feature>
<gene>
    <name evidence="3" type="ORF">TVAG_015130</name>
</gene>
<organism evidence="3 4">
    <name type="scientific">Trichomonas vaginalis (strain ATCC PRA-98 / G3)</name>
    <dbReference type="NCBI Taxonomy" id="412133"/>
    <lineage>
        <taxon>Eukaryota</taxon>
        <taxon>Metamonada</taxon>
        <taxon>Parabasalia</taxon>
        <taxon>Trichomonadida</taxon>
        <taxon>Trichomonadidae</taxon>
        <taxon>Trichomonas</taxon>
    </lineage>
</organism>
<dbReference type="STRING" id="5722.A2G376"/>
<reference evidence="3" key="2">
    <citation type="journal article" date="2007" name="Science">
        <title>Draft genome sequence of the sexually transmitted pathogen Trichomonas vaginalis.</title>
        <authorList>
            <person name="Carlton J.M."/>
            <person name="Hirt R.P."/>
            <person name="Silva J.C."/>
            <person name="Delcher A.L."/>
            <person name="Schatz M."/>
            <person name="Zhao Q."/>
            <person name="Wortman J.R."/>
            <person name="Bidwell S.L."/>
            <person name="Alsmark U.C.M."/>
            <person name="Besteiro S."/>
            <person name="Sicheritz-Ponten T."/>
            <person name="Noel C.J."/>
            <person name="Dacks J.B."/>
            <person name="Foster P.G."/>
            <person name="Simillion C."/>
            <person name="Van de Peer Y."/>
            <person name="Miranda-Saavedra D."/>
            <person name="Barton G.J."/>
            <person name="Westrop G.D."/>
            <person name="Mueller S."/>
            <person name="Dessi D."/>
            <person name="Fiori P.L."/>
            <person name="Ren Q."/>
            <person name="Paulsen I."/>
            <person name="Zhang H."/>
            <person name="Bastida-Corcuera F.D."/>
            <person name="Simoes-Barbosa A."/>
            <person name="Brown M.T."/>
            <person name="Hayes R.D."/>
            <person name="Mukherjee M."/>
            <person name="Okumura C.Y."/>
            <person name="Schneider R."/>
            <person name="Smith A.J."/>
            <person name="Vanacova S."/>
            <person name="Villalvazo M."/>
            <person name="Haas B.J."/>
            <person name="Pertea M."/>
            <person name="Feldblyum T.V."/>
            <person name="Utterback T.R."/>
            <person name="Shu C.L."/>
            <person name="Osoegawa K."/>
            <person name="de Jong P.J."/>
            <person name="Hrdy I."/>
            <person name="Horvathova L."/>
            <person name="Zubacova Z."/>
            <person name="Dolezal P."/>
            <person name="Malik S.B."/>
            <person name="Logsdon J.M. Jr."/>
            <person name="Henze K."/>
            <person name="Gupta A."/>
            <person name="Wang C.C."/>
            <person name="Dunne R.L."/>
            <person name="Upcroft J.A."/>
            <person name="Upcroft P."/>
            <person name="White O."/>
            <person name="Salzberg S.L."/>
            <person name="Tang P."/>
            <person name="Chiu C.-H."/>
            <person name="Lee Y.-S."/>
            <person name="Embley T.M."/>
            <person name="Coombs G.H."/>
            <person name="Mottram J.C."/>
            <person name="Tachezy J."/>
            <person name="Fraser-Liggett C.M."/>
            <person name="Johnson P.J."/>
        </authorList>
    </citation>
    <scope>NUCLEOTIDE SEQUENCE [LARGE SCALE GENOMIC DNA]</scope>
    <source>
        <strain evidence="3">G3</strain>
    </source>
</reference>
<feature type="compositionally biased region" description="Basic residues" evidence="2">
    <location>
        <begin position="300"/>
        <end position="310"/>
    </location>
</feature>
<accession>A2G376</accession>
<sequence length="481" mass="54512">MNSSTGSSTNSLLQYAENLDKSASKITQHAGQQVQEYELIDQIAEKGIEDHKEKRDLRSRLKNAEERIKSLEDILSKKSQIQKQTKPVSSQTTDITFDTTLTAKTLYKDASSVTNSSTNSLIASSTEESDLVLIQSSPISTRTSTTSSLLKSKSTSKPSTVFTTDSTTKDNSLNGKNKHEQEKSVVINRKSSSKKSQYKSNSTNLKTSTTDLLTYDISETTSPTITLSTSTKNAIPTKSNTTNDISVGTSTIVQSTTKPSVEESASSMSTHDSYSKYSLSTSSILNSTKHSLTKGEIRTKHTKSRSKSTHHRYDDEIERGAHEKVKLYLQNYRDRKRNNQRDFFEGWHDYRVRKAIDEYNKPLTTSEIINDLEKYAEVKFNEMEKICCSMQKKFCCCNKAKKIQEENIKLKMNMKKIKRAVREYKDAREIQDIDGKFRTLNEKELLRHIAIEFHDFLGSNEDISRETAYKLVARAAKSIQH</sequence>
<feature type="region of interest" description="Disordered" evidence="2">
    <location>
        <begin position="291"/>
        <end position="317"/>
    </location>
</feature>
<feature type="coiled-coil region" evidence="1">
    <location>
        <begin position="54"/>
        <end position="81"/>
    </location>
</feature>
<feature type="compositionally biased region" description="Low complexity" evidence="2">
    <location>
        <begin position="143"/>
        <end position="164"/>
    </location>
</feature>
<protein>
    <submittedName>
        <fullName evidence="3">Uncharacterized protein</fullName>
    </submittedName>
</protein>
<evidence type="ECO:0000313" key="3">
    <source>
        <dbReference type="EMBL" id="EAX88396.1"/>
    </source>
</evidence>
<proteinExistence type="predicted"/>
<keyword evidence="4" id="KW-1185">Reference proteome</keyword>
<feature type="compositionally biased region" description="Polar residues" evidence="2">
    <location>
        <begin position="253"/>
        <end position="272"/>
    </location>
</feature>
<name>A2G376_TRIV3</name>
<feature type="region of interest" description="Disordered" evidence="2">
    <location>
        <begin position="253"/>
        <end position="273"/>
    </location>
</feature>
<dbReference type="SMR" id="A2G376"/>
<dbReference type="RefSeq" id="XP_001301326.1">
    <property type="nucleotide sequence ID" value="XM_001301325.1"/>
</dbReference>
<keyword evidence="1" id="KW-0175">Coiled coil</keyword>
<dbReference type="AlphaFoldDB" id="A2G376"/>
<feature type="compositionally biased region" description="Polar residues" evidence="2">
    <location>
        <begin position="165"/>
        <end position="175"/>
    </location>
</feature>
<evidence type="ECO:0000313" key="4">
    <source>
        <dbReference type="Proteomes" id="UP000001542"/>
    </source>
</evidence>
<evidence type="ECO:0000256" key="1">
    <source>
        <dbReference type="SAM" id="Coils"/>
    </source>
</evidence>
<feature type="region of interest" description="Disordered" evidence="2">
    <location>
        <begin position="143"/>
        <end position="203"/>
    </location>
</feature>